<dbReference type="PANTHER" id="PTHR12916:SF4">
    <property type="entry name" value="UNINFLATABLE, ISOFORM C"/>
    <property type="match status" value="1"/>
</dbReference>
<dbReference type="InterPro" id="IPR018097">
    <property type="entry name" value="EGF_Ca-bd_CS"/>
</dbReference>
<dbReference type="SMART" id="SM00181">
    <property type="entry name" value="EGF"/>
    <property type="match status" value="4"/>
</dbReference>
<dbReference type="PROSITE" id="PS01186">
    <property type="entry name" value="EGF_2"/>
    <property type="match status" value="3"/>
</dbReference>
<keyword evidence="5 7" id="KW-1015">Disulfide bond</keyword>
<protein>
    <recommendedName>
        <fullName evidence="9">EGF-like domain-containing protein</fullName>
    </recommendedName>
</protein>
<dbReference type="GO" id="GO:0005509">
    <property type="term" value="F:calcium ion binding"/>
    <property type="evidence" value="ECO:0007669"/>
    <property type="project" value="InterPro"/>
</dbReference>
<feature type="disulfide bond" evidence="7">
    <location>
        <begin position="178"/>
        <end position="187"/>
    </location>
</feature>
<dbReference type="PROSITE" id="PS00022">
    <property type="entry name" value="EGF_1"/>
    <property type="match status" value="3"/>
</dbReference>
<keyword evidence="4" id="KW-0677">Repeat</keyword>
<feature type="domain" description="EGF-like" evidence="9">
    <location>
        <begin position="268"/>
        <end position="304"/>
    </location>
</feature>
<dbReference type="Proteomes" id="UP001054945">
    <property type="component" value="Unassembled WGS sequence"/>
</dbReference>
<dbReference type="Pfam" id="PF00008">
    <property type="entry name" value="EGF"/>
    <property type="match status" value="2"/>
</dbReference>
<dbReference type="InterPro" id="IPR001881">
    <property type="entry name" value="EGF-like_Ca-bd_dom"/>
</dbReference>
<reference evidence="10 11" key="1">
    <citation type="submission" date="2021-06" db="EMBL/GenBank/DDBJ databases">
        <title>Caerostris extrusa draft genome.</title>
        <authorList>
            <person name="Kono N."/>
            <person name="Arakawa K."/>
        </authorList>
    </citation>
    <scope>NUCLEOTIDE SEQUENCE [LARGE SCALE GENOMIC DNA]</scope>
</reference>
<dbReference type="FunFam" id="2.10.25.10:FF:000471">
    <property type="entry name" value="Protein lin-12"/>
    <property type="match status" value="1"/>
</dbReference>
<comment type="caution">
    <text evidence="10">The sequence shown here is derived from an EMBL/GenBank/DDBJ whole genome shotgun (WGS) entry which is preliminary data.</text>
</comment>
<dbReference type="AlphaFoldDB" id="A0AAV4VRG1"/>
<feature type="disulfide bond" evidence="7">
    <location>
        <begin position="256"/>
        <end position="265"/>
    </location>
</feature>
<sequence length="344" mass="37295">MVEYVLISLMVIDASALEVTMEPAVCLISMNVPVILVGMELHVKMKLIVLFVIALQVMEATGVKWTLMNANPIHANMAGAVEIHLPVTAVHVFLVILAEIVRATLMTAQWTLLFERPNRCKNNAKCMPSSNYQDFACSCSIGFTGRLCDEDIDECAVSSPCRNGATCININGSYTCNCAKGFEGRDCLINTDDCASCNSLPKWWYLLRWRGGIHLSFCVDGFGGAHCEKDINECAGNPCKNGATCNDYVNSYTCTCPLGFSGTNCQTNDEDCNLSSCVNGGTCIDGINNYTCHCALAILEVIASIILMSASPTHVNMVPLVLIMLDHLPAIALLDILVDSVRIL</sequence>
<evidence type="ECO:0000256" key="3">
    <source>
        <dbReference type="ARBA" id="ARBA00022729"/>
    </source>
</evidence>
<feature type="signal peptide" evidence="8">
    <location>
        <begin position="1"/>
        <end position="16"/>
    </location>
</feature>
<feature type="disulfide bond" evidence="7">
    <location>
        <begin position="120"/>
        <end position="137"/>
    </location>
</feature>
<keyword evidence="2 7" id="KW-0245">EGF-like domain</keyword>
<dbReference type="PANTHER" id="PTHR12916">
    <property type="entry name" value="CYTOCHROME C OXIDASE POLYPEPTIDE VIC-2"/>
    <property type="match status" value="1"/>
</dbReference>
<dbReference type="InterPro" id="IPR013032">
    <property type="entry name" value="EGF-like_CS"/>
</dbReference>
<dbReference type="SUPFAM" id="SSF57196">
    <property type="entry name" value="EGF/Laminin"/>
    <property type="match status" value="4"/>
</dbReference>
<dbReference type="InterPro" id="IPR049883">
    <property type="entry name" value="NOTCH1_EGF-like"/>
</dbReference>
<dbReference type="PROSITE" id="PS50026">
    <property type="entry name" value="EGF_3"/>
    <property type="match status" value="4"/>
</dbReference>
<dbReference type="FunFam" id="2.10.25.10:FF:000004">
    <property type="entry name" value="Neurogenic locus notch 1"/>
    <property type="match status" value="1"/>
</dbReference>
<evidence type="ECO:0000256" key="7">
    <source>
        <dbReference type="PROSITE-ProRule" id="PRU00076"/>
    </source>
</evidence>
<comment type="similarity">
    <text evidence="1">Belongs to the NOTCH family.</text>
</comment>
<proteinExistence type="inferred from homology"/>
<evidence type="ECO:0000256" key="8">
    <source>
        <dbReference type="SAM" id="SignalP"/>
    </source>
</evidence>
<name>A0AAV4VRG1_CAEEX</name>
<dbReference type="PROSITE" id="PS01187">
    <property type="entry name" value="EGF_CA"/>
    <property type="match status" value="3"/>
</dbReference>
<evidence type="ECO:0000313" key="10">
    <source>
        <dbReference type="EMBL" id="GIY72359.1"/>
    </source>
</evidence>
<dbReference type="Pfam" id="PF07645">
    <property type="entry name" value="EGF_CA"/>
    <property type="match status" value="1"/>
</dbReference>
<evidence type="ECO:0000256" key="5">
    <source>
        <dbReference type="ARBA" id="ARBA00023157"/>
    </source>
</evidence>
<dbReference type="InterPro" id="IPR000152">
    <property type="entry name" value="EGF-type_Asp/Asn_hydroxyl_site"/>
</dbReference>
<evidence type="ECO:0000256" key="4">
    <source>
        <dbReference type="ARBA" id="ARBA00022737"/>
    </source>
</evidence>
<dbReference type="GO" id="GO:0007219">
    <property type="term" value="P:Notch signaling pathway"/>
    <property type="evidence" value="ECO:0007669"/>
    <property type="project" value="TreeGrafter"/>
</dbReference>
<dbReference type="InterPro" id="IPR000742">
    <property type="entry name" value="EGF"/>
</dbReference>
<evidence type="ECO:0000259" key="9">
    <source>
        <dbReference type="PROSITE" id="PS50026"/>
    </source>
</evidence>
<dbReference type="Gene3D" id="2.10.25.10">
    <property type="entry name" value="Laminin"/>
    <property type="match status" value="4"/>
</dbReference>
<accession>A0AAV4VRG1</accession>
<evidence type="ECO:0000256" key="1">
    <source>
        <dbReference type="ARBA" id="ARBA00005847"/>
    </source>
</evidence>
<keyword evidence="3 8" id="KW-0732">Signal</keyword>
<dbReference type="Pfam" id="PF12661">
    <property type="entry name" value="hEGF"/>
    <property type="match status" value="1"/>
</dbReference>
<dbReference type="EMBL" id="BPLR01014936">
    <property type="protein sequence ID" value="GIY72359.1"/>
    <property type="molecule type" value="Genomic_DNA"/>
</dbReference>
<evidence type="ECO:0000256" key="6">
    <source>
        <dbReference type="ARBA" id="ARBA00023180"/>
    </source>
</evidence>
<keyword evidence="11" id="KW-1185">Reference proteome</keyword>
<dbReference type="PROSITE" id="PS00010">
    <property type="entry name" value="ASX_HYDROXYL"/>
    <property type="match status" value="3"/>
</dbReference>
<feature type="domain" description="EGF-like" evidence="9">
    <location>
        <begin position="112"/>
        <end position="149"/>
    </location>
</feature>
<comment type="caution">
    <text evidence="7">Lacks conserved residue(s) required for the propagation of feature annotation.</text>
</comment>
<dbReference type="PRINTS" id="PR00010">
    <property type="entry name" value="EGFBLOOD"/>
</dbReference>
<dbReference type="SMART" id="SM00179">
    <property type="entry name" value="EGF_CA"/>
    <property type="match status" value="3"/>
</dbReference>
<feature type="domain" description="EGF-like" evidence="9">
    <location>
        <begin position="230"/>
        <end position="266"/>
    </location>
</feature>
<keyword evidence="6" id="KW-0325">Glycoprotein</keyword>
<feature type="disulfide bond" evidence="7">
    <location>
        <begin position="139"/>
        <end position="148"/>
    </location>
</feature>
<organism evidence="10 11">
    <name type="scientific">Caerostris extrusa</name>
    <name type="common">Bark spider</name>
    <name type="synonym">Caerostris bankana</name>
    <dbReference type="NCBI Taxonomy" id="172846"/>
    <lineage>
        <taxon>Eukaryota</taxon>
        <taxon>Metazoa</taxon>
        <taxon>Ecdysozoa</taxon>
        <taxon>Arthropoda</taxon>
        <taxon>Chelicerata</taxon>
        <taxon>Arachnida</taxon>
        <taxon>Araneae</taxon>
        <taxon>Araneomorphae</taxon>
        <taxon>Entelegynae</taxon>
        <taxon>Araneoidea</taxon>
        <taxon>Araneidae</taxon>
        <taxon>Caerostris</taxon>
    </lineage>
</organism>
<evidence type="ECO:0000313" key="11">
    <source>
        <dbReference type="Proteomes" id="UP001054945"/>
    </source>
</evidence>
<dbReference type="CDD" id="cd00054">
    <property type="entry name" value="EGF_CA"/>
    <property type="match status" value="3"/>
</dbReference>
<feature type="chain" id="PRO_5043730462" description="EGF-like domain-containing protein" evidence="8">
    <location>
        <begin position="17"/>
        <end position="344"/>
    </location>
</feature>
<gene>
    <name evidence="10" type="primary">SINV_08374</name>
    <name evidence="10" type="ORF">CEXT_260161</name>
</gene>
<evidence type="ECO:0000256" key="2">
    <source>
        <dbReference type="ARBA" id="ARBA00022536"/>
    </source>
</evidence>
<dbReference type="GO" id="GO:0005112">
    <property type="term" value="F:Notch binding"/>
    <property type="evidence" value="ECO:0007669"/>
    <property type="project" value="TreeGrafter"/>
</dbReference>
<feature type="domain" description="EGF-like" evidence="9">
    <location>
        <begin position="151"/>
        <end position="188"/>
    </location>
</feature>